<feature type="compositionally biased region" description="Polar residues" evidence="1">
    <location>
        <begin position="353"/>
        <end position="371"/>
    </location>
</feature>
<evidence type="ECO:0000256" key="1">
    <source>
        <dbReference type="SAM" id="MobiDB-lite"/>
    </source>
</evidence>
<reference evidence="2 3" key="1">
    <citation type="submission" date="2023-05" db="EMBL/GenBank/DDBJ databases">
        <title>Comparative genomics reveals the evidence of polycyclic aromatic hydrocarbons degradation in moderately halophilic genus Pontibacillus.</title>
        <authorList>
            <person name="Yang H."/>
            <person name="Qian Z."/>
        </authorList>
    </citation>
    <scope>NUCLEOTIDE SEQUENCE [LARGE SCALE GENOMIC DNA]</scope>
    <source>
        <strain evidence="3">HN14</strain>
    </source>
</reference>
<protein>
    <recommendedName>
        <fullName evidence="4">DUF945 family protein</fullName>
    </recommendedName>
</protein>
<evidence type="ECO:0000313" key="2">
    <source>
        <dbReference type="EMBL" id="WIF98806.1"/>
    </source>
</evidence>
<sequence>MSNHQQAKKGMNKWLVTLLTIVVIGALGATAYGMLKDSNPMTMYMKAQKNTMEDQFERMEDYTGSYKEIYDRQLEEAYETKGSVTMDLNVKGDQIQQSFPQMGMIQGIISTLKVEYNSKIDPESKETFASADLTMQGNSIANGSFYQNENTAAVQAPFVYDKYFALGNDELGAFLERMGESSEGINELPNFAEYSQTQLSFEEVEEIMQDYVVTIGKQLKEEQFSLNEGATYEGEKYDKVTVEISEEEAHEMLVAVLEELKQDERIWDILDQQSALQQGVNSVSNEDMKADIDEAIENVDSIKIPGGITIEAYLKDDLVAHQTWNMSLQPEDAEKVAMEISTDYVKEDEDRYTSSADMTFTPENEEGSVSVSYKEDGKPNKDGLHVDHTIGVNSEIPSETFTMDLILNSDFTEQGSKTDFNVELSGDALGEQPMPNISGFVNMETTEEDDDSYNRKVDYGLNFSMDDPMMGEMAADVELNVDQNISFSDDLSFPELKDGNTVRVMDQSDQELEQIAQDIQRNFQQHIGSLLGGFGGLGGF</sequence>
<name>A0ABY8V1D5_9BACI</name>
<dbReference type="EMBL" id="CP126446">
    <property type="protein sequence ID" value="WIF98806.1"/>
    <property type="molecule type" value="Genomic_DNA"/>
</dbReference>
<dbReference type="Proteomes" id="UP001236652">
    <property type="component" value="Chromosome"/>
</dbReference>
<gene>
    <name evidence="2" type="ORF">QNI29_03900</name>
</gene>
<evidence type="ECO:0008006" key="4">
    <source>
        <dbReference type="Google" id="ProtNLM"/>
    </source>
</evidence>
<evidence type="ECO:0000313" key="3">
    <source>
        <dbReference type="Proteomes" id="UP001236652"/>
    </source>
</evidence>
<keyword evidence="3" id="KW-1185">Reference proteome</keyword>
<organism evidence="2 3">
    <name type="scientific">Pontibacillus chungwhensis</name>
    <dbReference type="NCBI Taxonomy" id="265426"/>
    <lineage>
        <taxon>Bacteria</taxon>
        <taxon>Bacillati</taxon>
        <taxon>Bacillota</taxon>
        <taxon>Bacilli</taxon>
        <taxon>Bacillales</taxon>
        <taxon>Bacillaceae</taxon>
        <taxon>Pontibacillus</taxon>
    </lineage>
</organism>
<accession>A0ABY8V1D5</accession>
<feature type="region of interest" description="Disordered" evidence="1">
    <location>
        <begin position="348"/>
        <end position="382"/>
    </location>
</feature>
<dbReference type="RefSeq" id="WP_231418575.1">
    <property type="nucleotide sequence ID" value="NZ_CP126446.1"/>
</dbReference>
<proteinExistence type="predicted"/>
<feature type="compositionally biased region" description="Basic and acidic residues" evidence="1">
    <location>
        <begin position="373"/>
        <end position="382"/>
    </location>
</feature>